<evidence type="ECO:0000313" key="1">
    <source>
        <dbReference type="EMBL" id="KOF02931.1"/>
    </source>
</evidence>
<evidence type="ECO:0008006" key="3">
    <source>
        <dbReference type="Google" id="ProtNLM"/>
    </source>
</evidence>
<dbReference type="PATRIC" id="fig|1566026.4.peg.3594"/>
<reference evidence="2" key="1">
    <citation type="submission" date="2014-11" db="EMBL/GenBank/DDBJ databases">
        <title>Genome sequencing of Roseivirga sp. D-25.</title>
        <authorList>
            <person name="Selvaratnam C."/>
            <person name="Thevarajoo S."/>
            <person name="Goh K.M."/>
            <person name="Eee R."/>
            <person name="Chan K.-G."/>
            <person name="Chong C.S."/>
        </authorList>
    </citation>
    <scope>NUCLEOTIDE SEQUENCE [LARGE SCALE GENOMIC DNA]</scope>
    <source>
        <strain evidence="2">D-25</strain>
    </source>
</reference>
<comment type="caution">
    <text evidence="1">The sequence shown here is derived from an EMBL/GenBank/DDBJ whole genome shotgun (WGS) entry which is preliminary data.</text>
</comment>
<protein>
    <recommendedName>
        <fullName evidence="3">Preprotein translocase subunit SecB</fullName>
    </recommendedName>
</protein>
<keyword evidence="2" id="KW-1185">Reference proteome</keyword>
<dbReference type="AlphaFoldDB" id="A0A0L8AL03"/>
<proteinExistence type="predicted"/>
<accession>A0A0L8AL03</accession>
<sequence>MKANVSPLKLLNFYMLENHFRFEEPEKDVKNVLELFDKYEIEIDFSHFTLENDFFEAHVKVQVNADQKHKGYVLAASGYGVFKLYEHSEMEEGVKDNLKGFSSVSIGINCIRNLFSTSTANAPMGRYILPAIDIQSLFRDKEGQQTKAS</sequence>
<dbReference type="SUPFAM" id="SSF54611">
    <property type="entry name" value="SecB-like"/>
    <property type="match status" value="1"/>
</dbReference>
<evidence type="ECO:0000313" key="2">
    <source>
        <dbReference type="Proteomes" id="UP000036908"/>
    </source>
</evidence>
<organism evidence="1 2">
    <name type="scientific">Roseivirga seohaensis subsp. aquiponti</name>
    <dbReference type="NCBI Taxonomy" id="1566026"/>
    <lineage>
        <taxon>Bacteria</taxon>
        <taxon>Pseudomonadati</taxon>
        <taxon>Bacteroidota</taxon>
        <taxon>Cytophagia</taxon>
        <taxon>Cytophagales</taxon>
        <taxon>Roseivirgaceae</taxon>
        <taxon>Roseivirga</taxon>
    </lineage>
</organism>
<dbReference type="EMBL" id="JSVA01000009">
    <property type="protein sequence ID" value="KOF02931.1"/>
    <property type="molecule type" value="Genomic_DNA"/>
</dbReference>
<dbReference type="RefSeq" id="WP_053223350.1">
    <property type="nucleotide sequence ID" value="NZ_JSVA01000009.1"/>
</dbReference>
<name>A0A0L8AL03_9BACT</name>
<dbReference type="InterPro" id="IPR035958">
    <property type="entry name" value="SecB-like_sf"/>
</dbReference>
<dbReference type="Gene3D" id="3.10.420.10">
    <property type="entry name" value="SecB-like"/>
    <property type="match status" value="1"/>
</dbReference>
<gene>
    <name evidence="1" type="ORF">OB69_08805</name>
</gene>
<dbReference type="OrthoDB" id="824454at2"/>
<dbReference type="Proteomes" id="UP000036908">
    <property type="component" value="Unassembled WGS sequence"/>
</dbReference>